<organism evidence="7 8">
    <name type="scientific">Physcomitrium patens</name>
    <name type="common">Spreading-leaved earth moss</name>
    <name type="synonym">Physcomitrella patens</name>
    <dbReference type="NCBI Taxonomy" id="3218"/>
    <lineage>
        <taxon>Eukaryota</taxon>
        <taxon>Viridiplantae</taxon>
        <taxon>Streptophyta</taxon>
        <taxon>Embryophyta</taxon>
        <taxon>Bryophyta</taxon>
        <taxon>Bryophytina</taxon>
        <taxon>Bryopsida</taxon>
        <taxon>Funariidae</taxon>
        <taxon>Funariales</taxon>
        <taxon>Funariaceae</taxon>
        <taxon>Physcomitrium</taxon>
    </lineage>
</organism>
<reference evidence="7 8" key="1">
    <citation type="journal article" date="2008" name="Science">
        <title>The Physcomitrella genome reveals evolutionary insights into the conquest of land by plants.</title>
        <authorList>
            <person name="Rensing S."/>
            <person name="Lang D."/>
            <person name="Zimmer A."/>
            <person name="Terry A."/>
            <person name="Salamov A."/>
            <person name="Shapiro H."/>
            <person name="Nishiyama T."/>
            <person name="Perroud P.-F."/>
            <person name="Lindquist E."/>
            <person name="Kamisugi Y."/>
            <person name="Tanahashi T."/>
            <person name="Sakakibara K."/>
            <person name="Fujita T."/>
            <person name="Oishi K."/>
            <person name="Shin-I T."/>
            <person name="Kuroki Y."/>
            <person name="Toyoda A."/>
            <person name="Suzuki Y."/>
            <person name="Hashimoto A."/>
            <person name="Yamaguchi K."/>
            <person name="Sugano A."/>
            <person name="Kohara Y."/>
            <person name="Fujiyama A."/>
            <person name="Anterola A."/>
            <person name="Aoki S."/>
            <person name="Ashton N."/>
            <person name="Barbazuk W.B."/>
            <person name="Barker E."/>
            <person name="Bennetzen J."/>
            <person name="Bezanilla M."/>
            <person name="Blankenship R."/>
            <person name="Cho S.H."/>
            <person name="Dutcher S."/>
            <person name="Estelle M."/>
            <person name="Fawcett J.A."/>
            <person name="Gundlach H."/>
            <person name="Hanada K."/>
            <person name="Heyl A."/>
            <person name="Hicks K.A."/>
            <person name="Hugh J."/>
            <person name="Lohr M."/>
            <person name="Mayer K."/>
            <person name="Melkozernov A."/>
            <person name="Murata T."/>
            <person name="Nelson D."/>
            <person name="Pils B."/>
            <person name="Prigge M."/>
            <person name="Reiss B."/>
            <person name="Renner T."/>
            <person name="Rombauts S."/>
            <person name="Rushton P."/>
            <person name="Sanderfoot A."/>
            <person name="Schween G."/>
            <person name="Shiu S.-H."/>
            <person name="Stueber K."/>
            <person name="Theodoulou F.L."/>
            <person name="Tu H."/>
            <person name="Van de Peer Y."/>
            <person name="Verrier P.J."/>
            <person name="Waters E."/>
            <person name="Wood A."/>
            <person name="Yang L."/>
            <person name="Cove D."/>
            <person name="Cuming A."/>
            <person name="Hasebe M."/>
            <person name="Lucas S."/>
            <person name="Mishler D.B."/>
            <person name="Reski R."/>
            <person name="Grigoriev I."/>
            <person name="Quatrano R.S."/>
            <person name="Boore J.L."/>
        </authorList>
    </citation>
    <scope>NUCLEOTIDE SEQUENCE [LARGE SCALE GENOMIC DNA]</scope>
    <source>
        <strain evidence="7 8">cv. Gransden 2004</strain>
    </source>
</reference>
<dbReference type="Gramene" id="Pp3c10_15150V3.10">
    <property type="protein sequence ID" value="Pp3c10_15150V3.10"/>
    <property type="gene ID" value="Pp3c10_15150"/>
</dbReference>
<feature type="transmembrane region" description="Helical" evidence="5">
    <location>
        <begin position="82"/>
        <end position="101"/>
    </location>
</feature>
<reference evidence="7 8" key="2">
    <citation type="journal article" date="2018" name="Plant J.">
        <title>The Physcomitrella patens chromosome-scale assembly reveals moss genome structure and evolution.</title>
        <authorList>
            <person name="Lang D."/>
            <person name="Ullrich K.K."/>
            <person name="Murat F."/>
            <person name="Fuchs J."/>
            <person name="Jenkins J."/>
            <person name="Haas F.B."/>
            <person name="Piednoel M."/>
            <person name="Gundlach H."/>
            <person name="Van Bel M."/>
            <person name="Meyberg R."/>
            <person name="Vives C."/>
            <person name="Morata J."/>
            <person name="Symeonidi A."/>
            <person name="Hiss M."/>
            <person name="Muchero W."/>
            <person name="Kamisugi Y."/>
            <person name="Saleh O."/>
            <person name="Blanc G."/>
            <person name="Decker E.L."/>
            <person name="van Gessel N."/>
            <person name="Grimwood J."/>
            <person name="Hayes R.D."/>
            <person name="Graham S.W."/>
            <person name="Gunter L.E."/>
            <person name="McDaniel S.F."/>
            <person name="Hoernstein S.N.W."/>
            <person name="Larsson A."/>
            <person name="Li F.W."/>
            <person name="Perroud P.F."/>
            <person name="Phillips J."/>
            <person name="Ranjan P."/>
            <person name="Rokshar D.S."/>
            <person name="Rothfels C.J."/>
            <person name="Schneider L."/>
            <person name="Shu S."/>
            <person name="Stevenson D.W."/>
            <person name="Thummler F."/>
            <person name="Tillich M."/>
            <person name="Villarreal Aguilar J.C."/>
            <person name="Widiez T."/>
            <person name="Wong G.K."/>
            <person name="Wymore A."/>
            <person name="Zhang Y."/>
            <person name="Zimmer A.D."/>
            <person name="Quatrano R.S."/>
            <person name="Mayer K.F.X."/>
            <person name="Goodstein D."/>
            <person name="Casacuberta J.M."/>
            <person name="Vandepoele K."/>
            <person name="Reski R."/>
            <person name="Cuming A.C."/>
            <person name="Tuskan G.A."/>
            <person name="Maumus F."/>
            <person name="Salse J."/>
            <person name="Schmutz J."/>
            <person name="Rensing S.A."/>
        </authorList>
    </citation>
    <scope>NUCLEOTIDE SEQUENCE [LARGE SCALE GENOMIC DNA]</scope>
    <source>
        <strain evidence="7 8">cv. Gransden 2004</strain>
    </source>
</reference>
<evidence type="ECO:0000256" key="5">
    <source>
        <dbReference type="SAM" id="Phobius"/>
    </source>
</evidence>
<feature type="transmembrane region" description="Helical" evidence="5">
    <location>
        <begin position="144"/>
        <end position="165"/>
    </location>
</feature>
<dbReference type="Gramene" id="Pp3c10_15150V3.9">
    <property type="protein sequence ID" value="Pp3c10_15150V3.9"/>
    <property type="gene ID" value="Pp3c10_15150"/>
</dbReference>
<proteinExistence type="predicted"/>
<dbReference type="InterPro" id="IPR050186">
    <property type="entry name" value="TPT_transporter"/>
</dbReference>
<keyword evidence="2 5" id="KW-0812">Transmembrane</keyword>
<evidence type="ECO:0000256" key="4">
    <source>
        <dbReference type="ARBA" id="ARBA00023136"/>
    </source>
</evidence>
<evidence type="ECO:0000256" key="3">
    <source>
        <dbReference type="ARBA" id="ARBA00022989"/>
    </source>
</evidence>
<protein>
    <recommendedName>
        <fullName evidence="6">Sugar phosphate transporter domain-containing protein</fullName>
    </recommendedName>
</protein>
<dbReference type="EnsemblPlants" id="Pp3c10_15150V3.9">
    <property type="protein sequence ID" value="Pp3c10_15150V3.9"/>
    <property type="gene ID" value="Pp3c10_15150"/>
</dbReference>
<gene>
    <name evidence="7" type="primary">LOC112287602</name>
</gene>
<evidence type="ECO:0000256" key="1">
    <source>
        <dbReference type="ARBA" id="ARBA00004141"/>
    </source>
</evidence>
<reference evidence="7" key="3">
    <citation type="submission" date="2020-12" db="UniProtKB">
        <authorList>
            <consortium name="EnsemblPlants"/>
        </authorList>
    </citation>
    <scope>IDENTIFICATION</scope>
</reference>
<keyword evidence="8" id="KW-1185">Reference proteome</keyword>
<dbReference type="EnsemblPlants" id="Pp3c10_15150V3.10">
    <property type="protein sequence ID" value="Pp3c10_15150V3.10"/>
    <property type="gene ID" value="Pp3c10_15150"/>
</dbReference>
<dbReference type="SUPFAM" id="SSF103481">
    <property type="entry name" value="Multidrug resistance efflux transporter EmrE"/>
    <property type="match status" value="1"/>
</dbReference>
<comment type="subcellular location">
    <subcellularLocation>
        <location evidence="1">Membrane</location>
        <topology evidence="1">Multi-pass membrane protein</topology>
    </subcellularLocation>
</comment>
<dbReference type="InterPro" id="IPR037185">
    <property type="entry name" value="EmrE-like"/>
</dbReference>
<keyword evidence="4 5" id="KW-0472">Membrane</keyword>
<keyword evidence="3 5" id="KW-1133">Transmembrane helix</keyword>
<accession>A0A7I4EYT8</accession>
<feature type="transmembrane region" description="Helical" evidence="5">
    <location>
        <begin position="117"/>
        <end position="137"/>
    </location>
</feature>
<evidence type="ECO:0000313" key="8">
    <source>
        <dbReference type="Proteomes" id="UP000006727"/>
    </source>
</evidence>
<dbReference type="Proteomes" id="UP000006727">
    <property type="component" value="Chromosome 10"/>
</dbReference>
<dbReference type="PANTHER" id="PTHR11132">
    <property type="entry name" value="SOLUTE CARRIER FAMILY 35"/>
    <property type="match status" value="1"/>
</dbReference>
<name>A0A7I4EYT8_PHYPA</name>
<dbReference type="AlphaFoldDB" id="A0A7I4EYT8"/>
<dbReference type="EnsemblPlants" id="Pp3c10_15150V3.11">
    <property type="protein sequence ID" value="Pp3c10_15150V3.11"/>
    <property type="gene ID" value="Pp3c10_15150"/>
</dbReference>
<dbReference type="Pfam" id="PF03151">
    <property type="entry name" value="TPT"/>
    <property type="match status" value="1"/>
</dbReference>
<feature type="transmembrane region" description="Helical" evidence="5">
    <location>
        <begin position="48"/>
        <end position="70"/>
    </location>
</feature>
<feature type="domain" description="Sugar phosphate transporter" evidence="6">
    <location>
        <begin position="9"/>
        <end position="188"/>
    </location>
</feature>
<feature type="transmembrane region" description="Helical" evidence="5">
    <location>
        <begin position="171"/>
        <end position="188"/>
    </location>
</feature>
<dbReference type="InterPro" id="IPR004853">
    <property type="entry name" value="Sugar_P_trans_dom"/>
</dbReference>
<evidence type="ECO:0000256" key="2">
    <source>
        <dbReference type="ARBA" id="ARBA00022692"/>
    </source>
</evidence>
<evidence type="ECO:0000259" key="6">
    <source>
        <dbReference type="Pfam" id="PF03151"/>
    </source>
</evidence>
<dbReference type="Gramene" id="Pp3c10_15150V3.11">
    <property type="protein sequence ID" value="Pp3c10_15150V3.11"/>
    <property type="gene ID" value="Pp3c10_15150"/>
</dbReference>
<sequence length="246" mass="27106">MTLPVAVFLLGASFGLEELSMKMMGTMTIISAGVSIASYGEVNFNWIGVVYMMGGVVGEAFRLIFIELLLKRKGLKLDPIIMMYYVSPCSALCLFVPWLILEKPKMDAAVQWHFDPVIMTLNALCTFALNVSVFLVISHTSALTIRVAGVIKDWVVVLVSVYLFADAKLTVINIFGYVIAIFGVYLYNAQKLNEAAVTSASNSTQESQGLLGVSNTTQHKYKQSGIPEMELETIVVRDSKENIIQQ</sequence>
<dbReference type="GO" id="GO:0016020">
    <property type="term" value="C:membrane"/>
    <property type="evidence" value="ECO:0007669"/>
    <property type="project" value="UniProtKB-SubCell"/>
</dbReference>
<evidence type="ECO:0000313" key="7">
    <source>
        <dbReference type="EnsemblPlants" id="Pp3c10_15150V3.11"/>
    </source>
</evidence>
<dbReference type="EMBL" id="ABEU02000010">
    <property type="status" value="NOT_ANNOTATED_CDS"/>
    <property type="molecule type" value="Genomic_DNA"/>
</dbReference>